<dbReference type="EMBL" id="MGBG01000017">
    <property type="protein sequence ID" value="OGK64687.1"/>
    <property type="molecule type" value="Genomic_DNA"/>
</dbReference>
<dbReference type="SUPFAM" id="SSF81585">
    <property type="entry name" value="PsbU/PolX domain-like"/>
    <property type="match status" value="1"/>
</dbReference>
<feature type="domain" description="Soluble ligand binding" evidence="1">
    <location>
        <begin position="15"/>
        <end position="51"/>
    </location>
</feature>
<dbReference type="PANTHER" id="PTHR21180">
    <property type="entry name" value="ENDONUCLEASE/EXONUCLEASE/PHOSPHATASE FAMILY DOMAIN-CONTAINING PROTEIN 1"/>
    <property type="match status" value="1"/>
</dbReference>
<dbReference type="Pfam" id="PF12836">
    <property type="entry name" value="HHH_3"/>
    <property type="match status" value="1"/>
</dbReference>
<gene>
    <name evidence="2" type="ORF">A2209_01280</name>
</gene>
<dbReference type="GO" id="GO:0015628">
    <property type="term" value="P:protein secretion by the type II secretion system"/>
    <property type="evidence" value="ECO:0007669"/>
    <property type="project" value="TreeGrafter"/>
</dbReference>
<dbReference type="GO" id="GO:0015627">
    <property type="term" value="C:type II protein secretion system complex"/>
    <property type="evidence" value="ECO:0007669"/>
    <property type="project" value="TreeGrafter"/>
</dbReference>
<dbReference type="Proteomes" id="UP000178450">
    <property type="component" value="Unassembled WGS sequence"/>
</dbReference>
<organism evidence="2 3">
    <name type="scientific">Candidatus Roizmanbacteria bacterium RIFOXYA1_FULL_41_12</name>
    <dbReference type="NCBI Taxonomy" id="1802082"/>
    <lineage>
        <taxon>Bacteria</taxon>
        <taxon>Candidatus Roizmaniibacteriota</taxon>
    </lineage>
</organism>
<dbReference type="InterPro" id="IPR051675">
    <property type="entry name" value="Endo/Exo/Phosphatase_dom_1"/>
</dbReference>
<dbReference type="AlphaFoldDB" id="A0A1F7K9Y6"/>
<name>A0A1F7K9Y6_9BACT</name>
<dbReference type="InterPro" id="IPR019554">
    <property type="entry name" value="Soluble_ligand-bd"/>
</dbReference>
<dbReference type="PANTHER" id="PTHR21180:SF32">
    <property type="entry name" value="ENDONUCLEASE_EXONUCLEASE_PHOSPHATASE FAMILY DOMAIN-CONTAINING PROTEIN 1"/>
    <property type="match status" value="1"/>
</dbReference>
<dbReference type="Gene3D" id="1.10.150.320">
    <property type="entry name" value="Photosystem II 12 kDa extrinsic protein"/>
    <property type="match status" value="1"/>
</dbReference>
<evidence type="ECO:0000259" key="1">
    <source>
        <dbReference type="Pfam" id="PF10531"/>
    </source>
</evidence>
<proteinExistence type="predicted"/>
<accession>A0A1F7K9Y6</accession>
<comment type="caution">
    <text evidence="2">The sequence shown here is derived from an EMBL/GenBank/DDBJ whole genome shotgun (WGS) entry which is preliminary data.</text>
</comment>
<reference evidence="2 3" key="1">
    <citation type="journal article" date="2016" name="Nat. Commun.">
        <title>Thousands of microbial genomes shed light on interconnected biogeochemical processes in an aquifer system.</title>
        <authorList>
            <person name="Anantharaman K."/>
            <person name="Brown C.T."/>
            <person name="Hug L.A."/>
            <person name="Sharon I."/>
            <person name="Castelle C.J."/>
            <person name="Probst A.J."/>
            <person name="Thomas B.C."/>
            <person name="Singh A."/>
            <person name="Wilkins M.J."/>
            <person name="Karaoz U."/>
            <person name="Brodie E.L."/>
            <person name="Williams K.H."/>
            <person name="Hubbard S.S."/>
            <person name="Banfield J.F."/>
        </authorList>
    </citation>
    <scope>NUCLEOTIDE SEQUENCE [LARGE SCALE GENOMIC DNA]</scope>
</reference>
<evidence type="ECO:0000313" key="2">
    <source>
        <dbReference type="EMBL" id="OGK64687.1"/>
    </source>
</evidence>
<evidence type="ECO:0000313" key="3">
    <source>
        <dbReference type="Proteomes" id="UP000178450"/>
    </source>
</evidence>
<sequence length="147" mass="16142">MKITRNRAPANPLIIDVEGAVEKPGVYELKANSRLLDAIKKAGGLSSSADRYLIAKTYNLAKKLADEEKVYMPFWEERDSNVLGTFTSDLTYINSASLTQLELLPGIGPVRAQKIIDSRPYSQLEELISKKVLGEATFAKLSGLIGL</sequence>
<protein>
    <recommendedName>
        <fullName evidence="1">Soluble ligand binding domain-containing protein</fullName>
    </recommendedName>
</protein>
<dbReference type="Pfam" id="PF10531">
    <property type="entry name" value="SLBB"/>
    <property type="match status" value="1"/>
</dbReference>